<dbReference type="PATRIC" id="fig|1307761.3.peg.1506"/>
<dbReference type="EMBL" id="CP006939">
    <property type="protein sequence ID" value="AHC14908.1"/>
    <property type="molecule type" value="Genomic_DNA"/>
</dbReference>
<evidence type="ECO:0000256" key="2">
    <source>
        <dbReference type="ARBA" id="ARBA00022448"/>
    </source>
</evidence>
<protein>
    <submittedName>
        <fullName evidence="9">Ribose ABC transport system, permease protein RbsC</fullName>
    </submittedName>
</protein>
<dbReference type="GO" id="GO:0005886">
    <property type="term" value="C:plasma membrane"/>
    <property type="evidence" value="ECO:0007669"/>
    <property type="project" value="UniProtKB-SubCell"/>
</dbReference>
<keyword evidence="2" id="KW-0813">Transport</keyword>
<dbReference type="Pfam" id="PF02653">
    <property type="entry name" value="BPD_transp_2"/>
    <property type="match status" value="1"/>
</dbReference>
<evidence type="ECO:0000313" key="9">
    <source>
        <dbReference type="EMBL" id="AHC14908.1"/>
    </source>
</evidence>
<keyword evidence="5 8" id="KW-0812">Transmembrane</keyword>
<evidence type="ECO:0000256" key="1">
    <source>
        <dbReference type="ARBA" id="ARBA00004651"/>
    </source>
</evidence>
<dbReference type="RefSeq" id="WP_024267828.1">
    <property type="nucleotide sequence ID" value="NC_023035.1"/>
</dbReference>
<feature type="transmembrane region" description="Helical" evidence="8">
    <location>
        <begin position="238"/>
        <end position="258"/>
    </location>
</feature>
<evidence type="ECO:0000256" key="8">
    <source>
        <dbReference type="SAM" id="Phobius"/>
    </source>
</evidence>
<feature type="transmembrane region" description="Helical" evidence="8">
    <location>
        <begin position="265"/>
        <end position="284"/>
    </location>
</feature>
<keyword evidence="3" id="KW-1003">Cell membrane</keyword>
<dbReference type="InterPro" id="IPR001851">
    <property type="entry name" value="ABC_transp_permease"/>
</dbReference>
<feature type="transmembrane region" description="Helical" evidence="8">
    <location>
        <begin position="211"/>
        <end position="232"/>
    </location>
</feature>
<accession>V5WGJ6</accession>
<dbReference type="STRING" id="1307761.L21SP2_1511"/>
<keyword evidence="6 8" id="KW-1133">Transmembrane helix</keyword>
<dbReference type="AlphaFoldDB" id="V5WGJ6"/>
<gene>
    <name evidence="9" type="ORF">L21SP2_1511</name>
</gene>
<dbReference type="eggNOG" id="COG1172">
    <property type="taxonomic scope" value="Bacteria"/>
</dbReference>
<evidence type="ECO:0000256" key="6">
    <source>
        <dbReference type="ARBA" id="ARBA00022989"/>
    </source>
</evidence>
<feature type="transmembrane region" description="Helical" evidence="8">
    <location>
        <begin position="40"/>
        <end position="61"/>
    </location>
</feature>
<reference evidence="9 10" key="1">
    <citation type="journal article" date="2015" name="Stand. Genomic Sci.">
        <title>Complete genome sequence and description of Salinispira pacifica gen. nov., sp. nov., a novel spirochaete isolated form a hypersaline microbial mat.</title>
        <authorList>
            <person name="Ben Hania W."/>
            <person name="Joseph M."/>
            <person name="Schumann P."/>
            <person name="Bunk B."/>
            <person name="Fiebig A."/>
            <person name="Sproer C."/>
            <person name="Klenk H.P."/>
            <person name="Fardeau M.L."/>
            <person name="Spring S."/>
        </authorList>
    </citation>
    <scope>NUCLEOTIDE SEQUENCE [LARGE SCALE GENOMIC DNA]</scope>
    <source>
        <strain evidence="9 10">L21-RPul-D2</strain>
    </source>
</reference>
<dbReference type="GO" id="GO:0022857">
    <property type="term" value="F:transmembrane transporter activity"/>
    <property type="evidence" value="ECO:0007669"/>
    <property type="project" value="InterPro"/>
</dbReference>
<evidence type="ECO:0000256" key="7">
    <source>
        <dbReference type="ARBA" id="ARBA00023136"/>
    </source>
</evidence>
<proteinExistence type="predicted"/>
<keyword evidence="7 8" id="KW-0472">Membrane</keyword>
<sequence>MESRINVRLILKKFGLLFAVLFLMAVLTGLSPHFMTVRNMLNLLLQASVNAIIAAGMTQVILTSGIDLSVGSVLALTAVVTASILQTGVPVPLAVILGLLLGALLGMVNGFLVAIVKIPAFIATLGTMTLARGLALSYSGGRPVTGLPEGFLAMGTSSLFGIPTPIWITAAVFVGGSFILNKTMLGRYIYAIGNNAEAARFAGLPVRATTISVYAISGLLAALAGMILVARLDSAQPVMGVTYELNAIAAVVVGGAALSGGEGSLSGTFLGAILMAIIANAINILNISPFFSQILQGGVILAALLLHGLSRQRER</sequence>
<evidence type="ECO:0000313" key="10">
    <source>
        <dbReference type="Proteomes" id="UP000018680"/>
    </source>
</evidence>
<comment type="subcellular location">
    <subcellularLocation>
        <location evidence="1">Cell membrane</location>
        <topology evidence="1">Multi-pass membrane protein</topology>
    </subcellularLocation>
</comment>
<organism evidence="9 10">
    <name type="scientific">Salinispira pacifica</name>
    <dbReference type="NCBI Taxonomy" id="1307761"/>
    <lineage>
        <taxon>Bacteria</taxon>
        <taxon>Pseudomonadati</taxon>
        <taxon>Spirochaetota</taxon>
        <taxon>Spirochaetia</taxon>
        <taxon>Spirochaetales</taxon>
        <taxon>Spirochaetaceae</taxon>
        <taxon>Salinispira</taxon>
    </lineage>
</organism>
<feature type="transmembrane region" description="Helical" evidence="8">
    <location>
        <begin position="91"/>
        <end position="113"/>
    </location>
</feature>
<evidence type="ECO:0000256" key="5">
    <source>
        <dbReference type="ARBA" id="ARBA00022692"/>
    </source>
</evidence>
<feature type="transmembrane region" description="Helical" evidence="8">
    <location>
        <begin position="14"/>
        <end position="34"/>
    </location>
</feature>
<dbReference type="HOGENOM" id="CLU_028880_2_2_12"/>
<feature type="transmembrane region" description="Helical" evidence="8">
    <location>
        <begin position="159"/>
        <end position="180"/>
    </location>
</feature>
<feature type="transmembrane region" description="Helical" evidence="8">
    <location>
        <begin position="120"/>
        <end position="139"/>
    </location>
</feature>
<dbReference type="KEGG" id="slr:L21SP2_1511"/>
<dbReference type="OrthoDB" id="368246at2"/>
<dbReference type="PANTHER" id="PTHR32196">
    <property type="entry name" value="ABC TRANSPORTER PERMEASE PROTEIN YPHD-RELATED-RELATED"/>
    <property type="match status" value="1"/>
</dbReference>
<evidence type="ECO:0000256" key="3">
    <source>
        <dbReference type="ARBA" id="ARBA00022475"/>
    </source>
</evidence>
<evidence type="ECO:0000256" key="4">
    <source>
        <dbReference type="ARBA" id="ARBA00022519"/>
    </source>
</evidence>
<dbReference type="Proteomes" id="UP000018680">
    <property type="component" value="Chromosome"/>
</dbReference>
<dbReference type="PANTHER" id="PTHR32196:SF21">
    <property type="entry name" value="ABC TRANSPORTER PERMEASE PROTEIN YPHD-RELATED"/>
    <property type="match status" value="1"/>
</dbReference>
<feature type="transmembrane region" description="Helical" evidence="8">
    <location>
        <begin position="290"/>
        <end position="309"/>
    </location>
</feature>
<name>V5WGJ6_9SPIO</name>
<dbReference type="CDD" id="cd06579">
    <property type="entry name" value="TM_PBP1_transp_AraH_like"/>
    <property type="match status" value="1"/>
</dbReference>
<keyword evidence="4" id="KW-0997">Cell inner membrane</keyword>
<keyword evidence="10" id="KW-1185">Reference proteome</keyword>